<dbReference type="RefSeq" id="WP_214158401.1">
    <property type="nucleotide sequence ID" value="NZ_JAHBAY010000010.1"/>
</dbReference>
<feature type="region of interest" description="Disordered" evidence="1">
    <location>
        <begin position="1"/>
        <end position="39"/>
    </location>
</feature>
<keyword evidence="2" id="KW-0812">Transmembrane</keyword>
<evidence type="ECO:0000256" key="2">
    <source>
        <dbReference type="SAM" id="Phobius"/>
    </source>
</evidence>
<evidence type="ECO:0000313" key="3">
    <source>
        <dbReference type="EMBL" id="MBT0772044.1"/>
    </source>
</evidence>
<protein>
    <submittedName>
        <fullName evidence="3">Uncharacterized protein</fullName>
    </submittedName>
</protein>
<evidence type="ECO:0000313" key="4">
    <source>
        <dbReference type="Proteomes" id="UP001197247"/>
    </source>
</evidence>
<keyword evidence="2" id="KW-0472">Membrane</keyword>
<accession>A0ABS5TQN3</accession>
<name>A0ABS5TQN3_9ACTN</name>
<comment type="caution">
    <text evidence="3">The sequence shown here is derived from an EMBL/GenBank/DDBJ whole genome shotgun (WGS) entry which is preliminary data.</text>
</comment>
<dbReference type="Proteomes" id="UP001197247">
    <property type="component" value="Unassembled WGS sequence"/>
</dbReference>
<evidence type="ECO:0000256" key="1">
    <source>
        <dbReference type="SAM" id="MobiDB-lite"/>
    </source>
</evidence>
<keyword evidence="4" id="KW-1185">Reference proteome</keyword>
<keyword evidence="2" id="KW-1133">Transmembrane helix</keyword>
<dbReference type="EMBL" id="JAHBAY010000010">
    <property type="protein sequence ID" value="MBT0772044.1"/>
    <property type="molecule type" value="Genomic_DNA"/>
</dbReference>
<reference evidence="3 4" key="1">
    <citation type="submission" date="2021-05" db="EMBL/GenBank/DDBJ databases">
        <title>Kineosporia and Streptomyces sp. nov. two new marine actinobacteria isolated from Coral.</title>
        <authorList>
            <person name="Buangrab K."/>
            <person name="Sutthacheep M."/>
            <person name="Yeemin T."/>
            <person name="Harunari E."/>
            <person name="Igarashi Y."/>
            <person name="Kanchanasin P."/>
            <person name="Tanasupawat S."/>
            <person name="Phongsopitanun W."/>
        </authorList>
    </citation>
    <scope>NUCLEOTIDE SEQUENCE [LARGE SCALE GENOMIC DNA]</scope>
    <source>
        <strain evidence="3 4">J2-2</strain>
    </source>
</reference>
<sequence>MNRHIPAQQSAHDPAGPVSPAPPDGQADQADQARRTTGRSTGRAAVIALAALVLAIPTLLQLPPVHDAMADAHVLPRAASFSTLALKEANDLDDTVRPDGRTAFTFVATNEGEETKTYTWTVSVTTGDDAPAVIRGGELELAGGAAAEVPVALRLDHCRRRNVITVTLDGPDERSPSVGYPVLWHGGREWKSAGGPSCG</sequence>
<feature type="transmembrane region" description="Helical" evidence="2">
    <location>
        <begin position="44"/>
        <end position="62"/>
    </location>
</feature>
<organism evidence="3 4">
    <name type="scientific">Kineosporia corallincola</name>
    <dbReference type="NCBI Taxonomy" id="2835133"/>
    <lineage>
        <taxon>Bacteria</taxon>
        <taxon>Bacillati</taxon>
        <taxon>Actinomycetota</taxon>
        <taxon>Actinomycetes</taxon>
        <taxon>Kineosporiales</taxon>
        <taxon>Kineosporiaceae</taxon>
        <taxon>Kineosporia</taxon>
    </lineage>
</organism>
<gene>
    <name evidence="3" type="ORF">KIH74_24085</name>
</gene>
<proteinExistence type="predicted"/>